<gene>
    <name evidence="2" type="ORF">Agub_g15364</name>
</gene>
<protein>
    <recommendedName>
        <fullName evidence="4">Flagellar associated protein</fullName>
    </recommendedName>
</protein>
<evidence type="ECO:0008006" key="4">
    <source>
        <dbReference type="Google" id="ProtNLM"/>
    </source>
</evidence>
<dbReference type="Proteomes" id="UP001054857">
    <property type="component" value="Unassembled WGS sequence"/>
</dbReference>
<accession>A0AAD3E5E8</accession>
<organism evidence="2 3">
    <name type="scientific">Astrephomene gubernaculifera</name>
    <dbReference type="NCBI Taxonomy" id="47775"/>
    <lineage>
        <taxon>Eukaryota</taxon>
        <taxon>Viridiplantae</taxon>
        <taxon>Chlorophyta</taxon>
        <taxon>core chlorophytes</taxon>
        <taxon>Chlorophyceae</taxon>
        <taxon>CS clade</taxon>
        <taxon>Chlamydomonadales</taxon>
        <taxon>Astrephomenaceae</taxon>
        <taxon>Astrephomene</taxon>
    </lineage>
</organism>
<evidence type="ECO:0000256" key="1">
    <source>
        <dbReference type="SAM" id="MobiDB-lite"/>
    </source>
</evidence>
<feature type="compositionally biased region" description="Basic and acidic residues" evidence="1">
    <location>
        <begin position="20"/>
        <end position="38"/>
    </location>
</feature>
<proteinExistence type="predicted"/>
<sequence length="207" mass="22996">MDGPPGGEAGPSGFRNLEPTTREQRMAARDKDALEKTRLQARRRGPLKPPENEVGNPVVPPRNAPAYCDEFDRFNRDVAGEAHQRKQIKLQRNEEVYTAKRTAHLSRERGVWAADQALQQREADRYDSARAGGTGALRNRGGQSYDIITLDPLAGGRGQALAAKESAQYDKRQERAAVLYSRAHSVTHNIITGEPIRLPVPVKQQPQ</sequence>
<evidence type="ECO:0000313" key="2">
    <source>
        <dbReference type="EMBL" id="GFR52764.1"/>
    </source>
</evidence>
<dbReference type="EMBL" id="BMAR01000071">
    <property type="protein sequence ID" value="GFR52764.1"/>
    <property type="molecule type" value="Genomic_DNA"/>
</dbReference>
<name>A0AAD3E5E8_9CHLO</name>
<reference evidence="2 3" key="1">
    <citation type="journal article" date="2021" name="Sci. Rep.">
        <title>Genome sequencing of the multicellular alga Astrephomene provides insights into convergent evolution of germ-soma differentiation.</title>
        <authorList>
            <person name="Yamashita S."/>
            <person name="Yamamoto K."/>
            <person name="Matsuzaki R."/>
            <person name="Suzuki S."/>
            <person name="Yamaguchi H."/>
            <person name="Hirooka S."/>
            <person name="Minakuchi Y."/>
            <person name="Miyagishima S."/>
            <person name="Kawachi M."/>
            <person name="Toyoda A."/>
            <person name="Nozaki H."/>
        </authorList>
    </citation>
    <scope>NUCLEOTIDE SEQUENCE [LARGE SCALE GENOMIC DNA]</scope>
    <source>
        <strain evidence="2 3">NIES-4017</strain>
    </source>
</reference>
<dbReference type="AlphaFoldDB" id="A0AAD3E5E8"/>
<feature type="compositionally biased region" description="Gly residues" evidence="1">
    <location>
        <begin position="1"/>
        <end position="10"/>
    </location>
</feature>
<comment type="caution">
    <text evidence="2">The sequence shown here is derived from an EMBL/GenBank/DDBJ whole genome shotgun (WGS) entry which is preliminary data.</text>
</comment>
<feature type="region of interest" description="Disordered" evidence="1">
    <location>
        <begin position="1"/>
        <end position="64"/>
    </location>
</feature>
<evidence type="ECO:0000313" key="3">
    <source>
        <dbReference type="Proteomes" id="UP001054857"/>
    </source>
</evidence>
<keyword evidence="3" id="KW-1185">Reference proteome</keyword>